<dbReference type="Pfam" id="PF03403">
    <property type="entry name" value="PAF-AH_p_II"/>
    <property type="match status" value="1"/>
</dbReference>
<comment type="caution">
    <text evidence="5">The sequence shown here is derived from an EMBL/GenBank/DDBJ whole genome shotgun (WGS) entry which is preliminary data.</text>
</comment>
<dbReference type="RefSeq" id="WP_152577350.1">
    <property type="nucleotide sequence ID" value="NZ_WEFI01000002.1"/>
</dbReference>
<keyword evidence="4" id="KW-0732">Signal</keyword>
<gene>
    <name evidence="5" type="ORF">F3168_06510</name>
</gene>
<accession>A0A7C9LFT2</accession>
<reference evidence="5 6" key="1">
    <citation type="submission" date="2019-09" db="EMBL/GenBank/DDBJ databases">
        <title>Polymorphobacter sp. isolated from a lake in China.</title>
        <authorList>
            <person name="Liu Z."/>
        </authorList>
    </citation>
    <scope>NUCLEOTIDE SEQUENCE [LARGE SCALE GENOMIC DNA]</scope>
    <source>
        <strain evidence="5 6">D40P</strain>
    </source>
</reference>
<dbReference type="SUPFAM" id="SSF53474">
    <property type="entry name" value="alpha/beta-Hydrolases"/>
    <property type="match status" value="1"/>
</dbReference>
<dbReference type="GO" id="GO:0016042">
    <property type="term" value="P:lipid catabolic process"/>
    <property type="evidence" value="ECO:0007669"/>
    <property type="project" value="UniProtKB-KW"/>
</dbReference>
<evidence type="ECO:0000313" key="5">
    <source>
        <dbReference type="EMBL" id="MQT16907.1"/>
    </source>
</evidence>
<dbReference type="AlphaFoldDB" id="A0A7C9LFT2"/>
<feature type="signal peptide" evidence="4">
    <location>
        <begin position="1"/>
        <end position="17"/>
    </location>
</feature>
<protein>
    <submittedName>
        <fullName evidence="5">Dienelactone hydrolase</fullName>
    </submittedName>
</protein>
<evidence type="ECO:0000256" key="4">
    <source>
        <dbReference type="SAM" id="SignalP"/>
    </source>
</evidence>
<organism evidence="5 6">
    <name type="scientific">Sandarakinorhabdus fusca</name>
    <dbReference type="NCBI Taxonomy" id="1439888"/>
    <lineage>
        <taxon>Bacteria</taxon>
        <taxon>Pseudomonadati</taxon>
        <taxon>Pseudomonadota</taxon>
        <taxon>Alphaproteobacteria</taxon>
        <taxon>Sphingomonadales</taxon>
        <taxon>Sphingosinicellaceae</taxon>
        <taxon>Sandarakinorhabdus</taxon>
    </lineage>
</organism>
<dbReference type="PANTHER" id="PTHR10272:SF0">
    <property type="entry name" value="PLATELET-ACTIVATING FACTOR ACETYLHYDROLASE"/>
    <property type="match status" value="1"/>
</dbReference>
<evidence type="ECO:0000256" key="2">
    <source>
        <dbReference type="ARBA" id="ARBA00022963"/>
    </source>
</evidence>
<dbReference type="InterPro" id="IPR029058">
    <property type="entry name" value="AB_hydrolase_fold"/>
</dbReference>
<dbReference type="PANTHER" id="PTHR10272">
    <property type="entry name" value="PLATELET-ACTIVATING FACTOR ACETYLHYDROLASE"/>
    <property type="match status" value="1"/>
</dbReference>
<dbReference type="Proteomes" id="UP000481327">
    <property type="component" value="Unassembled WGS sequence"/>
</dbReference>
<dbReference type="OrthoDB" id="9814760at2"/>
<dbReference type="Gene3D" id="3.40.50.1820">
    <property type="entry name" value="alpha/beta hydrolase"/>
    <property type="match status" value="1"/>
</dbReference>
<dbReference type="EMBL" id="WIOL01000002">
    <property type="protein sequence ID" value="MQT16907.1"/>
    <property type="molecule type" value="Genomic_DNA"/>
</dbReference>
<evidence type="ECO:0000313" key="6">
    <source>
        <dbReference type="Proteomes" id="UP000481327"/>
    </source>
</evidence>
<evidence type="ECO:0000256" key="1">
    <source>
        <dbReference type="ARBA" id="ARBA00022801"/>
    </source>
</evidence>
<name>A0A7C9LFT2_9SPHN</name>
<keyword evidence="1 5" id="KW-0378">Hydrolase</keyword>
<dbReference type="GO" id="GO:0003847">
    <property type="term" value="F:1-alkyl-2-acetylglycerophosphocholine esterase activity"/>
    <property type="evidence" value="ECO:0007669"/>
    <property type="project" value="TreeGrafter"/>
</dbReference>
<proteinExistence type="predicted"/>
<keyword evidence="2" id="KW-0442">Lipid degradation</keyword>
<keyword evidence="3" id="KW-0443">Lipid metabolism</keyword>
<sequence>MHRILTLALLLAAPASARPPSLVPADAPELAAPGPSPVGTRELRVPAGPGRALGITLFYPAAAPGAPTSYPHRFENPPAGIPAELVFEGIATTDAAPAPGPRLPTILLSHGLGRWSTAMSGMAENLASKGYFVASIDHDDRGAMNPGTRLQAFATSVVRRSQDQRAALAWLKGKSNPLATLVDPANVAVIGYSMGGFGALATGGAGHARSGTVMSQVPAAAMASVLEPAAPAPGVRAVVLIAPWGGAAATRSFTPAGLSGLTLPSLWIMGDQDDVAGADGIRWLHDNAVRSDRRLLVFANARHNLGGNPPPASAPDTQRLRDAIDEPVWRKDMADAIIFRSLTAFLDLTLKGDASRTAWLDAAADGSLKGFAPRWQLGLTATHTPPSPAPTKP</sequence>
<evidence type="ECO:0000256" key="3">
    <source>
        <dbReference type="ARBA" id="ARBA00023098"/>
    </source>
</evidence>
<feature type="chain" id="PRO_5028971791" evidence="4">
    <location>
        <begin position="18"/>
        <end position="393"/>
    </location>
</feature>
<keyword evidence="6" id="KW-1185">Reference proteome</keyword>